<gene>
    <name evidence="1" type="ORF">LYY06_00190</name>
</gene>
<evidence type="ECO:0000313" key="1">
    <source>
        <dbReference type="EMBL" id="MCE4120682.1"/>
    </source>
</evidence>
<name>A0AAW4YDD7_9BACT</name>
<protein>
    <submittedName>
        <fullName evidence="1">Uncharacterized protein</fullName>
    </submittedName>
</protein>
<reference evidence="1" key="1">
    <citation type="submission" date="2021-12" db="EMBL/GenBank/DDBJ databases">
        <authorList>
            <person name="Lv X."/>
        </authorList>
    </citation>
    <scope>NUCLEOTIDE SEQUENCE</scope>
    <source>
        <strain evidence="1">HF2106</strain>
    </source>
</reference>
<evidence type="ECO:0000313" key="2">
    <source>
        <dbReference type="Proteomes" id="UP001200307"/>
    </source>
</evidence>
<proteinExistence type="predicted"/>
<dbReference type="RefSeq" id="WP_233338342.1">
    <property type="nucleotide sequence ID" value="NZ_JAJTVO010000001.1"/>
</dbReference>
<dbReference type="AlphaFoldDB" id="A0AAW4YDD7"/>
<accession>A0AAW4YDD7</accession>
<comment type="caution">
    <text evidence="1">The sequence shown here is derived from an EMBL/GenBank/DDBJ whole genome shotgun (WGS) entry which is preliminary data.</text>
</comment>
<dbReference type="EMBL" id="JAJTVO010000001">
    <property type="protein sequence ID" value="MCE4120682.1"/>
    <property type="molecule type" value="Genomic_DNA"/>
</dbReference>
<dbReference type="Proteomes" id="UP001200307">
    <property type="component" value="Unassembled WGS sequence"/>
</dbReference>
<sequence length="70" mass="7844">MEFRLSGSPALSGGVTDFTPLFPEGLPFFGMKQVNFLDKNNDQNYYFTAPLPSARFGLSSSYFLSPSFQY</sequence>
<organism evidence="1 2">
    <name type="scientific">Segatella copri</name>
    <dbReference type="NCBI Taxonomy" id="165179"/>
    <lineage>
        <taxon>Bacteria</taxon>
        <taxon>Pseudomonadati</taxon>
        <taxon>Bacteroidota</taxon>
        <taxon>Bacteroidia</taxon>
        <taxon>Bacteroidales</taxon>
        <taxon>Prevotellaceae</taxon>
        <taxon>Segatella</taxon>
    </lineage>
</organism>